<comment type="similarity">
    <text evidence="1 6">Belongs to the sigma-70 factor family. ECF subfamily.</text>
</comment>
<dbReference type="Proteomes" id="UP000198748">
    <property type="component" value="Unassembled WGS sequence"/>
</dbReference>
<dbReference type="InterPro" id="IPR036388">
    <property type="entry name" value="WH-like_DNA-bd_sf"/>
</dbReference>
<dbReference type="InterPro" id="IPR014284">
    <property type="entry name" value="RNA_pol_sigma-70_dom"/>
</dbReference>
<keyword evidence="10" id="KW-1185">Reference proteome</keyword>
<dbReference type="InterPro" id="IPR013325">
    <property type="entry name" value="RNA_pol_sigma_r2"/>
</dbReference>
<evidence type="ECO:0000256" key="5">
    <source>
        <dbReference type="ARBA" id="ARBA00023163"/>
    </source>
</evidence>
<dbReference type="Pfam" id="PF04542">
    <property type="entry name" value="Sigma70_r2"/>
    <property type="match status" value="1"/>
</dbReference>
<gene>
    <name evidence="9" type="ORF">SAMN04487996_111121</name>
</gene>
<evidence type="ECO:0000313" key="9">
    <source>
        <dbReference type="EMBL" id="SDF54927.1"/>
    </source>
</evidence>
<dbReference type="EMBL" id="FNAN01000011">
    <property type="protein sequence ID" value="SDF54927.1"/>
    <property type="molecule type" value="Genomic_DNA"/>
</dbReference>
<keyword evidence="3 6" id="KW-0731">Sigma factor</keyword>
<evidence type="ECO:0000256" key="1">
    <source>
        <dbReference type="ARBA" id="ARBA00010641"/>
    </source>
</evidence>
<dbReference type="GO" id="GO:0003677">
    <property type="term" value="F:DNA binding"/>
    <property type="evidence" value="ECO:0007669"/>
    <property type="project" value="UniProtKB-KW"/>
</dbReference>
<name>A0A1G7LZJ7_9BACT</name>
<evidence type="ECO:0000256" key="4">
    <source>
        <dbReference type="ARBA" id="ARBA00023125"/>
    </source>
</evidence>
<organism evidence="9 10">
    <name type="scientific">Dyadobacter soli</name>
    <dbReference type="NCBI Taxonomy" id="659014"/>
    <lineage>
        <taxon>Bacteria</taxon>
        <taxon>Pseudomonadati</taxon>
        <taxon>Bacteroidota</taxon>
        <taxon>Cytophagia</taxon>
        <taxon>Cytophagales</taxon>
        <taxon>Spirosomataceae</taxon>
        <taxon>Dyadobacter</taxon>
    </lineage>
</organism>
<accession>A0A1G7LZJ7</accession>
<reference evidence="10" key="1">
    <citation type="submission" date="2016-10" db="EMBL/GenBank/DDBJ databases">
        <authorList>
            <person name="Varghese N."/>
            <person name="Submissions S."/>
        </authorList>
    </citation>
    <scope>NUCLEOTIDE SEQUENCE [LARGE SCALE GENOMIC DNA]</scope>
    <source>
        <strain evidence="10">DSM 25329</strain>
    </source>
</reference>
<evidence type="ECO:0000259" key="8">
    <source>
        <dbReference type="Pfam" id="PF08281"/>
    </source>
</evidence>
<dbReference type="AlphaFoldDB" id="A0A1G7LZJ7"/>
<dbReference type="Pfam" id="PF08281">
    <property type="entry name" value="Sigma70_r4_2"/>
    <property type="match status" value="1"/>
</dbReference>
<dbReference type="InterPro" id="IPR013249">
    <property type="entry name" value="RNA_pol_sigma70_r4_t2"/>
</dbReference>
<dbReference type="NCBIfam" id="TIGR02937">
    <property type="entry name" value="sigma70-ECF"/>
    <property type="match status" value="1"/>
</dbReference>
<keyword evidence="4 6" id="KW-0238">DNA-binding</keyword>
<dbReference type="Gene3D" id="1.10.1740.10">
    <property type="match status" value="1"/>
</dbReference>
<evidence type="ECO:0000256" key="6">
    <source>
        <dbReference type="RuleBase" id="RU000716"/>
    </source>
</evidence>
<evidence type="ECO:0000256" key="3">
    <source>
        <dbReference type="ARBA" id="ARBA00023082"/>
    </source>
</evidence>
<evidence type="ECO:0000313" key="10">
    <source>
        <dbReference type="Proteomes" id="UP000198748"/>
    </source>
</evidence>
<proteinExistence type="inferred from homology"/>
<dbReference type="SUPFAM" id="SSF88946">
    <property type="entry name" value="Sigma2 domain of RNA polymerase sigma factors"/>
    <property type="match status" value="1"/>
</dbReference>
<keyword evidence="5 6" id="KW-0804">Transcription</keyword>
<dbReference type="PANTHER" id="PTHR43133:SF51">
    <property type="entry name" value="RNA POLYMERASE SIGMA FACTOR"/>
    <property type="match status" value="1"/>
</dbReference>
<dbReference type="PROSITE" id="PS01063">
    <property type="entry name" value="SIGMA70_ECF"/>
    <property type="match status" value="1"/>
</dbReference>
<dbReference type="InterPro" id="IPR039425">
    <property type="entry name" value="RNA_pol_sigma-70-like"/>
</dbReference>
<keyword evidence="2 6" id="KW-0805">Transcription regulation</keyword>
<dbReference type="InterPro" id="IPR007627">
    <property type="entry name" value="RNA_pol_sigma70_r2"/>
</dbReference>
<dbReference type="Gene3D" id="1.10.10.10">
    <property type="entry name" value="Winged helix-like DNA-binding domain superfamily/Winged helix DNA-binding domain"/>
    <property type="match status" value="1"/>
</dbReference>
<dbReference type="InterPro" id="IPR000838">
    <property type="entry name" value="RNA_pol_sigma70_ECF_CS"/>
</dbReference>
<evidence type="ECO:0000256" key="2">
    <source>
        <dbReference type="ARBA" id="ARBA00023015"/>
    </source>
</evidence>
<feature type="domain" description="RNA polymerase sigma-70 region 2" evidence="7">
    <location>
        <begin position="28"/>
        <end position="94"/>
    </location>
</feature>
<dbReference type="GO" id="GO:0016987">
    <property type="term" value="F:sigma factor activity"/>
    <property type="evidence" value="ECO:0007669"/>
    <property type="project" value="UniProtKB-KW"/>
</dbReference>
<dbReference type="SUPFAM" id="SSF88659">
    <property type="entry name" value="Sigma3 and sigma4 domains of RNA polymerase sigma factors"/>
    <property type="match status" value="1"/>
</dbReference>
<evidence type="ECO:0000259" key="7">
    <source>
        <dbReference type="Pfam" id="PF04542"/>
    </source>
</evidence>
<dbReference type="STRING" id="659014.SAMN04487996_111121"/>
<dbReference type="InterPro" id="IPR013324">
    <property type="entry name" value="RNA_pol_sigma_r3/r4-like"/>
</dbReference>
<dbReference type="PANTHER" id="PTHR43133">
    <property type="entry name" value="RNA POLYMERASE ECF-TYPE SIGMA FACTO"/>
    <property type="match status" value="1"/>
</dbReference>
<feature type="domain" description="RNA polymerase sigma factor 70 region 4 type 2" evidence="8">
    <location>
        <begin position="131"/>
        <end position="179"/>
    </location>
</feature>
<dbReference type="GO" id="GO:0006352">
    <property type="term" value="P:DNA-templated transcription initiation"/>
    <property type="evidence" value="ECO:0007669"/>
    <property type="project" value="InterPro"/>
</dbReference>
<dbReference type="OrthoDB" id="1027298at2"/>
<protein>
    <recommendedName>
        <fullName evidence="6">RNA polymerase sigma factor</fullName>
    </recommendedName>
</protein>
<dbReference type="RefSeq" id="WP_090153410.1">
    <property type="nucleotide sequence ID" value="NZ_FNAN01000011.1"/>
</dbReference>
<sequence>MIFRKTKHHEDAFLEQAIRGERAGLEYLVSAYKDLAYTVAFRIVMNKEDAEEVVQDSFLRAFASLEKFKRASKFSTWLFRIVYNTALTKVKDKKIQLSELGNPLDDNAFDISDHSEYDLLKKGEREKFVGLALNRLSQEDHAVISYFYIGEKSISEISEILGLKTSAIKMRLLRGRKQLEAELKILLNMEIKDLL</sequence>